<evidence type="ECO:0000259" key="7">
    <source>
        <dbReference type="Pfam" id="PF04480"/>
    </source>
</evidence>
<evidence type="ECO:0000313" key="8">
    <source>
        <dbReference type="EMBL" id="TFU30581.1"/>
    </source>
</evidence>
<keyword evidence="4" id="KW-0378">Hydrolase</keyword>
<dbReference type="GO" id="GO:0016787">
    <property type="term" value="F:hydrolase activity"/>
    <property type="evidence" value="ECO:0007669"/>
    <property type="project" value="UniProtKB-KW"/>
</dbReference>
<sequence>MPGDSAKGSWASDLTSRRTMLANRRRDTKPELAVRRILHRRGLRYRVDYRLAPPLRARPDIVFTRRRIAVFIDGCFWHGCPVHATEPRRNSGYWRPKLLRNKERDRETDQALTELGWKVLRFWEHEDPATVAANIEAVVRAEPDAT</sequence>
<feature type="domain" description="DUF559" evidence="7">
    <location>
        <begin position="101"/>
        <end position="138"/>
    </location>
</feature>
<dbReference type="InterPro" id="IPR004603">
    <property type="entry name" value="DNA_mismatch_endonuc_vsr"/>
</dbReference>
<proteinExistence type="inferred from homology"/>
<comment type="caution">
    <text evidence="8">The sequence shown here is derived from an EMBL/GenBank/DDBJ whole genome shotgun (WGS) entry which is preliminary data.</text>
</comment>
<keyword evidence="5" id="KW-0234">DNA repair</keyword>
<dbReference type="Gene3D" id="3.40.960.10">
    <property type="entry name" value="VSR Endonuclease"/>
    <property type="match status" value="1"/>
</dbReference>
<organism evidence="8 9">
    <name type="scientific">Microbacterium paludicola</name>
    <dbReference type="NCBI Taxonomy" id="300019"/>
    <lineage>
        <taxon>Bacteria</taxon>
        <taxon>Bacillati</taxon>
        <taxon>Actinomycetota</taxon>
        <taxon>Actinomycetes</taxon>
        <taxon>Micrococcales</taxon>
        <taxon>Microbacteriaceae</taxon>
        <taxon>Microbacterium</taxon>
    </lineage>
</organism>
<keyword evidence="9" id="KW-1185">Reference proteome</keyword>
<evidence type="ECO:0000313" key="9">
    <source>
        <dbReference type="Proteomes" id="UP000298358"/>
    </source>
</evidence>
<dbReference type="SUPFAM" id="SSF52980">
    <property type="entry name" value="Restriction endonuclease-like"/>
    <property type="match status" value="1"/>
</dbReference>
<dbReference type="AlphaFoldDB" id="A0A4Y9FN38"/>
<dbReference type="Proteomes" id="UP000298358">
    <property type="component" value="Unassembled WGS sequence"/>
</dbReference>
<name>A0A4Y9FN38_9MICO</name>
<evidence type="ECO:0000256" key="5">
    <source>
        <dbReference type="ARBA" id="ARBA00023204"/>
    </source>
</evidence>
<reference evidence="8 9" key="1">
    <citation type="submission" date="2019-03" db="EMBL/GenBank/DDBJ databases">
        <title>Diversity of the mouse oral microbiome.</title>
        <authorList>
            <person name="Joseph S."/>
            <person name="Aduse-Opoku J."/>
            <person name="Curtis M."/>
            <person name="Wade W."/>
            <person name="Hashim A."/>
        </authorList>
    </citation>
    <scope>NUCLEOTIDE SEQUENCE [LARGE SCALE GENOMIC DNA]</scope>
    <source>
        <strain evidence="8 9">P1012</strain>
    </source>
</reference>
<protein>
    <submittedName>
        <fullName evidence="8">Very short patch repair endonuclease</fullName>
    </submittedName>
</protein>
<evidence type="ECO:0000256" key="1">
    <source>
        <dbReference type="ARBA" id="ARBA00022722"/>
    </source>
</evidence>
<dbReference type="GO" id="GO:0004519">
    <property type="term" value="F:endonuclease activity"/>
    <property type="evidence" value="ECO:0007669"/>
    <property type="project" value="UniProtKB-KW"/>
</dbReference>
<evidence type="ECO:0000256" key="4">
    <source>
        <dbReference type="ARBA" id="ARBA00022801"/>
    </source>
</evidence>
<dbReference type="EMBL" id="SPQB01000057">
    <property type="protein sequence ID" value="TFU30581.1"/>
    <property type="molecule type" value="Genomic_DNA"/>
</dbReference>
<keyword evidence="2 8" id="KW-0255">Endonuclease</keyword>
<evidence type="ECO:0000256" key="2">
    <source>
        <dbReference type="ARBA" id="ARBA00022759"/>
    </source>
</evidence>
<evidence type="ECO:0000256" key="6">
    <source>
        <dbReference type="ARBA" id="ARBA00029466"/>
    </source>
</evidence>
<dbReference type="NCBIfam" id="TIGR00632">
    <property type="entry name" value="vsr"/>
    <property type="match status" value="1"/>
</dbReference>
<dbReference type="Pfam" id="PF03852">
    <property type="entry name" value="Vsr"/>
    <property type="match status" value="1"/>
</dbReference>
<dbReference type="CDD" id="cd00221">
    <property type="entry name" value="Vsr"/>
    <property type="match status" value="1"/>
</dbReference>
<dbReference type="OrthoDB" id="9801520at2"/>
<dbReference type="Pfam" id="PF04480">
    <property type="entry name" value="DUF559"/>
    <property type="match status" value="1"/>
</dbReference>
<gene>
    <name evidence="8" type="ORF">E4U02_14445</name>
</gene>
<accession>A0A4Y9FN38</accession>
<dbReference type="InterPro" id="IPR011335">
    <property type="entry name" value="Restrct_endonuc-II-like"/>
</dbReference>
<keyword evidence="1" id="KW-0540">Nuclease</keyword>
<comment type="similarity">
    <text evidence="6">Belongs to the Vsr family.</text>
</comment>
<evidence type="ECO:0000256" key="3">
    <source>
        <dbReference type="ARBA" id="ARBA00022763"/>
    </source>
</evidence>
<dbReference type="GO" id="GO:0006298">
    <property type="term" value="P:mismatch repair"/>
    <property type="evidence" value="ECO:0007669"/>
    <property type="project" value="InterPro"/>
</dbReference>
<dbReference type="RefSeq" id="WP_135115521.1">
    <property type="nucleotide sequence ID" value="NZ_JADGLL010000057.1"/>
</dbReference>
<keyword evidence="3" id="KW-0227">DNA damage</keyword>
<dbReference type="InterPro" id="IPR007569">
    <property type="entry name" value="DUF559"/>
</dbReference>